<feature type="transmembrane region" description="Helical" evidence="1">
    <location>
        <begin position="19"/>
        <end position="40"/>
    </location>
</feature>
<dbReference type="EMBL" id="JBHUOF010000048">
    <property type="protein sequence ID" value="MFD2802616.1"/>
    <property type="molecule type" value="Genomic_DNA"/>
</dbReference>
<dbReference type="Pfam" id="PF12730">
    <property type="entry name" value="ABC2_membrane_4"/>
    <property type="match status" value="1"/>
</dbReference>
<dbReference type="Proteomes" id="UP001597478">
    <property type="component" value="Unassembled WGS sequence"/>
</dbReference>
<organism evidence="2 3">
    <name type="scientific">Prauserella oleivorans</name>
    <dbReference type="NCBI Taxonomy" id="1478153"/>
    <lineage>
        <taxon>Bacteria</taxon>
        <taxon>Bacillati</taxon>
        <taxon>Actinomycetota</taxon>
        <taxon>Actinomycetes</taxon>
        <taxon>Pseudonocardiales</taxon>
        <taxon>Pseudonocardiaceae</taxon>
        <taxon>Prauserella</taxon>
    </lineage>
</organism>
<name>A0ABW5WJL8_9PSEU</name>
<keyword evidence="1" id="KW-0812">Transmembrane</keyword>
<feature type="transmembrane region" description="Helical" evidence="1">
    <location>
        <begin position="152"/>
        <end position="173"/>
    </location>
</feature>
<evidence type="ECO:0000256" key="1">
    <source>
        <dbReference type="SAM" id="Phobius"/>
    </source>
</evidence>
<keyword evidence="1" id="KW-1133">Transmembrane helix</keyword>
<keyword evidence="1" id="KW-0472">Membrane</keyword>
<feature type="transmembrane region" description="Helical" evidence="1">
    <location>
        <begin position="60"/>
        <end position="80"/>
    </location>
</feature>
<proteinExistence type="predicted"/>
<protein>
    <submittedName>
        <fullName evidence="2">ABC transporter permease</fullName>
    </submittedName>
</protein>
<evidence type="ECO:0000313" key="3">
    <source>
        <dbReference type="Proteomes" id="UP001597478"/>
    </source>
</evidence>
<dbReference type="RefSeq" id="WP_377394061.1">
    <property type="nucleotide sequence ID" value="NZ_JBHSAN010000052.1"/>
</dbReference>
<sequence>MNDVIASEWLKVRTVRSTLWLLAAMLVTLGFGCVVAILMAESWDGAPPGAKSGFEPADPSVVVLPFVMFCLAAFSGLNVTSEYGTGMIRTTLTTVPRRMRLFFGKAVVIGGAALATGLAFAFAALGAAGLIVGDRPRPIAPWPSVVDGIPDALAAAVTVTVVALVAYGLGTVIRSAAGTLVAMTGWMFVLPALALMLPAPWNVRVVEVLPLSLAPRLAGEAPVGAAVALAVYVVVALGAGAWTLSRRDA</sequence>
<keyword evidence="3" id="KW-1185">Reference proteome</keyword>
<gene>
    <name evidence="2" type="ORF">ACFS2C_24820</name>
</gene>
<evidence type="ECO:0000313" key="2">
    <source>
        <dbReference type="EMBL" id="MFD2802616.1"/>
    </source>
</evidence>
<feature type="transmembrane region" description="Helical" evidence="1">
    <location>
        <begin position="180"/>
        <end position="201"/>
    </location>
</feature>
<feature type="transmembrane region" description="Helical" evidence="1">
    <location>
        <begin position="221"/>
        <end position="244"/>
    </location>
</feature>
<accession>A0ABW5WJL8</accession>
<comment type="caution">
    <text evidence="2">The sequence shown here is derived from an EMBL/GenBank/DDBJ whole genome shotgun (WGS) entry which is preliminary data.</text>
</comment>
<feature type="transmembrane region" description="Helical" evidence="1">
    <location>
        <begin position="101"/>
        <end position="132"/>
    </location>
</feature>
<reference evidence="3" key="1">
    <citation type="journal article" date="2019" name="Int. J. Syst. Evol. Microbiol.">
        <title>The Global Catalogue of Microorganisms (GCM) 10K type strain sequencing project: providing services to taxonomists for standard genome sequencing and annotation.</title>
        <authorList>
            <consortium name="The Broad Institute Genomics Platform"/>
            <consortium name="The Broad Institute Genome Sequencing Center for Infectious Disease"/>
            <person name="Wu L."/>
            <person name="Ma J."/>
        </authorList>
    </citation>
    <scope>NUCLEOTIDE SEQUENCE [LARGE SCALE GENOMIC DNA]</scope>
    <source>
        <strain evidence="3">IBRC-M 10906</strain>
    </source>
</reference>